<evidence type="ECO:0000313" key="6">
    <source>
        <dbReference type="EMBL" id="SCX91800.1"/>
    </source>
</evidence>
<evidence type="ECO:0000256" key="2">
    <source>
        <dbReference type="ARBA" id="ARBA00030892"/>
    </source>
</evidence>
<evidence type="ECO:0000259" key="5">
    <source>
        <dbReference type="PROSITE" id="PS51819"/>
    </source>
</evidence>
<dbReference type="GO" id="GO:0019243">
    <property type="term" value="P:methylglyoxal catabolic process to D-lactate via S-lactoyl-glutathione"/>
    <property type="evidence" value="ECO:0007669"/>
    <property type="project" value="TreeGrafter"/>
</dbReference>
<dbReference type="PROSITE" id="PS51819">
    <property type="entry name" value="VOC"/>
    <property type="match status" value="1"/>
</dbReference>
<dbReference type="SUPFAM" id="SSF54593">
    <property type="entry name" value="Glyoxalase/Bleomycin resistance protein/Dihydroxybiphenyl dioxygenase"/>
    <property type="match status" value="1"/>
</dbReference>
<dbReference type="GO" id="GO:0004462">
    <property type="term" value="F:lactoylglutathione lyase activity"/>
    <property type="evidence" value="ECO:0007669"/>
    <property type="project" value="TreeGrafter"/>
</dbReference>
<dbReference type="Pfam" id="PF00903">
    <property type="entry name" value="Glyoxalase"/>
    <property type="match status" value="1"/>
</dbReference>
<dbReference type="EMBL" id="FMUX01000002">
    <property type="protein sequence ID" value="SCX91800.1"/>
    <property type="molecule type" value="Genomic_DNA"/>
</dbReference>
<evidence type="ECO:0000256" key="3">
    <source>
        <dbReference type="ARBA" id="ARBA00032460"/>
    </source>
</evidence>
<dbReference type="InterPro" id="IPR029068">
    <property type="entry name" value="Glyas_Bleomycin-R_OHBP_Dase"/>
</dbReference>
<organism evidence="6 7">
    <name type="scientific">Desulfoluna spongiiphila</name>
    <dbReference type="NCBI Taxonomy" id="419481"/>
    <lineage>
        <taxon>Bacteria</taxon>
        <taxon>Pseudomonadati</taxon>
        <taxon>Thermodesulfobacteriota</taxon>
        <taxon>Desulfobacteria</taxon>
        <taxon>Desulfobacterales</taxon>
        <taxon>Desulfolunaceae</taxon>
        <taxon>Desulfoluna</taxon>
    </lineage>
</organism>
<proteinExistence type="predicted"/>
<gene>
    <name evidence="6" type="ORF">SAMN05216233_102116</name>
</gene>
<feature type="domain" description="VOC" evidence="5">
    <location>
        <begin position="5"/>
        <end position="122"/>
    </location>
</feature>
<name>A0A1G5BPG9_9BACT</name>
<dbReference type="RefSeq" id="WP_092208409.1">
    <property type="nucleotide sequence ID" value="NZ_FMUX01000002.1"/>
</dbReference>
<accession>A0A1G5BPG9</accession>
<evidence type="ECO:0000256" key="1">
    <source>
        <dbReference type="ARBA" id="ARBA00030291"/>
    </source>
</evidence>
<keyword evidence="7" id="KW-1185">Reference proteome</keyword>
<dbReference type="AlphaFoldDB" id="A0A1G5BPG9"/>
<sequence>MGTLKIAHTNFTVFDLDKSLAFYTEALDFEVVRRHEAPDGSFVLVYLGDGTGGHQLELTWLKERTEPYNLGDNEIHLAVTTDAYDTWHARHKEMGLSLWENEAMGIYFVEDPDGYWIEVVPERMMK</sequence>
<dbReference type="InterPro" id="IPR004360">
    <property type="entry name" value="Glyas_Fos-R_dOase_dom"/>
</dbReference>
<dbReference type="STRING" id="419481.SAMN05216233_102116"/>
<evidence type="ECO:0000256" key="4">
    <source>
        <dbReference type="ARBA" id="ARBA00033298"/>
    </source>
</evidence>
<reference evidence="6 7" key="1">
    <citation type="submission" date="2016-10" db="EMBL/GenBank/DDBJ databases">
        <authorList>
            <person name="de Groot N.N."/>
        </authorList>
    </citation>
    <scope>NUCLEOTIDE SEQUENCE [LARGE SCALE GENOMIC DNA]</scope>
    <source>
        <strain evidence="6 7">AA1</strain>
    </source>
</reference>
<dbReference type="Proteomes" id="UP000198870">
    <property type="component" value="Unassembled WGS sequence"/>
</dbReference>
<dbReference type="PANTHER" id="PTHR46036">
    <property type="entry name" value="LACTOYLGLUTATHIONE LYASE"/>
    <property type="match status" value="1"/>
</dbReference>
<keyword evidence="6" id="KW-0456">Lyase</keyword>
<dbReference type="Gene3D" id="3.10.180.10">
    <property type="entry name" value="2,3-Dihydroxybiphenyl 1,2-Dioxygenase, domain 1"/>
    <property type="match status" value="1"/>
</dbReference>
<dbReference type="GO" id="GO:0005737">
    <property type="term" value="C:cytoplasm"/>
    <property type="evidence" value="ECO:0007669"/>
    <property type="project" value="TreeGrafter"/>
</dbReference>
<dbReference type="PANTHER" id="PTHR46036:SF5">
    <property type="entry name" value="LACTOYLGLUTATHIONE LYASE"/>
    <property type="match status" value="1"/>
</dbReference>
<evidence type="ECO:0000313" key="7">
    <source>
        <dbReference type="Proteomes" id="UP000198870"/>
    </source>
</evidence>
<dbReference type="OrthoDB" id="9789841at2"/>
<dbReference type="InterPro" id="IPR037523">
    <property type="entry name" value="VOC_core"/>
</dbReference>
<protein>
    <recommendedName>
        <fullName evidence="2">Aldoketomutase</fullName>
    </recommendedName>
    <alternativeName>
        <fullName evidence="1">Ketone-aldehyde mutase</fullName>
    </alternativeName>
    <alternativeName>
        <fullName evidence="3">Methylglyoxalase</fullName>
    </alternativeName>
    <alternativeName>
        <fullName evidence="4">S-D-lactoylglutathione methylglyoxal lyase</fullName>
    </alternativeName>
</protein>